<feature type="region of interest" description="Disordered" evidence="11">
    <location>
        <begin position="372"/>
        <end position="395"/>
    </location>
</feature>
<dbReference type="SMART" id="SM00448">
    <property type="entry name" value="REC"/>
    <property type="match status" value="1"/>
</dbReference>
<evidence type="ECO:0000256" key="2">
    <source>
        <dbReference type="ARBA" id="ARBA00022553"/>
    </source>
</evidence>
<evidence type="ECO:0000256" key="11">
    <source>
        <dbReference type="SAM" id="MobiDB-lite"/>
    </source>
</evidence>
<dbReference type="PROSITE" id="PS50110">
    <property type="entry name" value="RESPONSE_REGULATORY"/>
    <property type="match status" value="1"/>
</dbReference>
<dbReference type="AlphaFoldDB" id="A0A2I0BCH0"/>
<feature type="region of interest" description="Disordered" evidence="11">
    <location>
        <begin position="409"/>
        <end position="432"/>
    </location>
</feature>
<dbReference type="GO" id="GO:0005634">
    <property type="term" value="C:nucleus"/>
    <property type="evidence" value="ECO:0007669"/>
    <property type="project" value="UniProtKB-SubCell"/>
</dbReference>
<keyword evidence="3 9" id="KW-0902">Two-component regulatory system</keyword>
<dbReference type="EMBL" id="KZ451895">
    <property type="protein sequence ID" value="PKA65494.1"/>
    <property type="molecule type" value="Genomic_DNA"/>
</dbReference>
<dbReference type="GO" id="GO:0003700">
    <property type="term" value="F:DNA-binding transcription factor activity"/>
    <property type="evidence" value="ECO:0007669"/>
    <property type="project" value="UniProtKB-UniRule"/>
</dbReference>
<keyword evidence="15" id="KW-1185">Reference proteome</keyword>
<evidence type="ECO:0000256" key="8">
    <source>
        <dbReference type="ARBA" id="ARBA00023242"/>
    </source>
</evidence>
<dbReference type="PANTHER" id="PTHR43874">
    <property type="entry name" value="TWO-COMPONENT RESPONSE REGULATOR"/>
    <property type="match status" value="1"/>
</dbReference>
<gene>
    <name evidence="14" type="primary">ARR12</name>
    <name evidence="14" type="ORF">AXF42_Ash005828</name>
</gene>
<sequence>MGRDEESGDQFPIGMRVLAVDDDLTCLKVLESLLLRCQYHVTTTNEAETALNMLRENRDKFDLVISDVHMPRIDGFKLLELVGLEMDLPVIMLSGNGETKAVMKGITHGACDYLLKPVRIEELRNIWQHVVRRKRFDQKNRKNIDNDVDDHEKTQRASIEGMQGGGTSGTSDCSGKVNRKRKEQNDEDDDDGEENDNECEDPSTQKKPRVVWSAELHRKFVAAVNQLGIDKAVPKRILDLMNVEKLTRENVASHLQKYRLYLKRLSAVASQQANMAAALGGRDPSFLHMRSFDGYGNFLGLNPFQTSGVSSIPNSNLLGLPGFSPGMVQISRNQNNSSNSMNDLSKFQQIAFPSNQHGSLLQGIPTSLEFDQMQQKQKLRNESNNHLPGVYSGAPSNSFISTTNSSLFMQDHQQQPQQNRGSGSHSLDNLPDLSRLNETWQTVSSLSGYIDNTASSNVGGNVTSTIMQMNNSTMDIPTDNGLLTGRDSLIGRQTLMPSFGIDDDPRYLNFRNSGSLKQKLEDPKQHSALEPLTPFNSSLNSSMPNQTVQTLLNTVADRQRLHNMTNQATINSTSLTRHKTDKSVINSHIVYNEGNTSVAPKMQGGFGSNACNLDELMNAMTKTERDEIGFADGEMGSDFFSLSTCM</sequence>
<evidence type="ECO:0000259" key="12">
    <source>
        <dbReference type="PROSITE" id="PS50110"/>
    </source>
</evidence>
<keyword evidence="5 9" id="KW-0238">DNA-binding</keyword>
<dbReference type="InterPro" id="IPR009057">
    <property type="entry name" value="Homeodomain-like_sf"/>
</dbReference>
<dbReference type="PANTHER" id="PTHR43874:SF205">
    <property type="entry name" value="TWO-COMPONENT RESPONSE REGULATOR ORR23"/>
    <property type="match status" value="1"/>
</dbReference>
<dbReference type="InterPro" id="IPR017053">
    <property type="entry name" value="Response_reg_B-typ_pln"/>
</dbReference>
<feature type="region of interest" description="Disordered" evidence="11">
    <location>
        <begin position="142"/>
        <end position="207"/>
    </location>
</feature>
<feature type="compositionally biased region" description="Polar residues" evidence="11">
    <location>
        <begin position="372"/>
        <end position="386"/>
    </location>
</feature>
<dbReference type="PIRSF" id="PIRSF036392">
    <property type="entry name" value="RR_ARR_type-B"/>
    <property type="match status" value="1"/>
</dbReference>
<evidence type="ECO:0000256" key="4">
    <source>
        <dbReference type="ARBA" id="ARBA00023015"/>
    </source>
</evidence>
<dbReference type="GO" id="GO:0009736">
    <property type="term" value="P:cytokinin-activated signaling pathway"/>
    <property type="evidence" value="ECO:0007669"/>
    <property type="project" value="InterPro"/>
</dbReference>
<proteinExistence type="predicted"/>
<feature type="modified residue" description="4-aspartylphosphate" evidence="10">
    <location>
        <position position="67"/>
    </location>
</feature>
<evidence type="ECO:0000259" key="13">
    <source>
        <dbReference type="PROSITE" id="PS51294"/>
    </source>
</evidence>
<evidence type="ECO:0000256" key="9">
    <source>
        <dbReference type="PIRNR" id="PIRNR036392"/>
    </source>
</evidence>
<protein>
    <recommendedName>
        <fullName evidence="9">Two-component response regulator</fullName>
    </recommendedName>
</protein>
<dbReference type="CDD" id="cd17584">
    <property type="entry name" value="REC_typeB_ARR-like"/>
    <property type="match status" value="1"/>
</dbReference>
<dbReference type="InterPro" id="IPR017930">
    <property type="entry name" value="Myb_dom"/>
</dbReference>
<keyword evidence="6 9" id="KW-0010">Activator</keyword>
<dbReference type="InterPro" id="IPR045279">
    <property type="entry name" value="ARR-like"/>
</dbReference>
<dbReference type="GO" id="GO:0000160">
    <property type="term" value="P:phosphorelay signal transduction system"/>
    <property type="evidence" value="ECO:0007669"/>
    <property type="project" value="UniProtKB-KW"/>
</dbReference>
<accession>A0A2I0BCH0</accession>
<evidence type="ECO:0000256" key="10">
    <source>
        <dbReference type="PROSITE-ProRule" id="PRU00169"/>
    </source>
</evidence>
<dbReference type="OrthoDB" id="60033at2759"/>
<dbReference type="Gene3D" id="3.40.50.2300">
    <property type="match status" value="1"/>
</dbReference>
<dbReference type="InterPro" id="IPR001005">
    <property type="entry name" value="SANT/Myb"/>
</dbReference>
<feature type="compositionally biased region" description="Basic and acidic residues" evidence="11">
    <location>
        <begin position="142"/>
        <end position="155"/>
    </location>
</feature>
<dbReference type="InterPro" id="IPR006447">
    <property type="entry name" value="Myb_dom_plants"/>
</dbReference>
<dbReference type="Proteomes" id="UP000236161">
    <property type="component" value="Unassembled WGS sequence"/>
</dbReference>
<evidence type="ECO:0000256" key="5">
    <source>
        <dbReference type="ARBA" id="ARBA00023125"/>
    </source>
</evidence>
<dbReference type="InterPro" id="IPR001789">
    <property type="entry name" value="Sig_transdc_resp-reg_receiver"/>
</dbReference>
<dbReference type="FunFam" id="1.10.10.60:FF:000007">
    <property type="entry name" value="Two-component response regulator"/>
    <property type="match status" value="1"/>
</dbReference>
<keyword evidence="7 9" id="KW-0804">Transcription</keyword>
<reference evidence="14 15" key="1">
    <citation type="journal article" date="2017" name="Nature">
        <title>The Apostasia genome and the evolution of orchids.</title>
        <authorList>
            <person name="Zhang G.Q."/>
            <person name="Liu K.W."/>
            <person name="Li Z."/>
            <person name="Lohaus R."/>
            <person name="Hsiao Y.Y."/>
            <person name="Niu S.C."/>
            <person name="Wang J.Y."/>
            <person name="Lin Y.C."/>
            <person name="Xu Q."/>
            <person name="Chen L.J."/>
            <person name="Yoshida K."/>
            <person name="Fujiwara S."/>
            <person name="Wang Z.W."/>
            <person name="Zhang Y.Q."/>
            <person name="Mitsuda N."/>
            <person name="Wang M."/>
            <person name="Liu G.H."/>
            <person name="Pecoraro L."/>
            <person name="Huang H.X."/>
            <person name="Xiao X.J."/>
            <person name="Lin M."/>
            <person name="Wu X.Y."/>
            <person name="Wu W.L."/>
            <person name="Chen Y.Y."/>
            <person name="Chang S.B."/>
            <person name="Sakamoto S."/>
            <person name="Ohme-Takagi M."/>
            <person name="Yagi M."/>
            <person name="Zeng S.J."/>
            <person name="Shen C.Y."/>
            <person name="Yeh C.M."/>
            <person name="Luo Y.B."/>
            <person name="Tsai W.C."/>
            <person name="Van de Peer Y."/>
            <person name="Liu Z.J."/>
        </authorList>
    </citation>
    <scope>NUCLEOTIDE SEQUENCE [LARGE SCALE GENOMIC DNA]</scope>
    <source>
        <strain evidence="15">cv. Shenzhen</strain>
        <tissue evidence="14">Stem</tissue>
    </source>
</reference>
<comment type="function">
    <text evidence="9">Transcriptional activator that binds specific DNA sequence.</text>
</comment>
<dbReference type="NCBIfam" id="TIGR01557">
    <property type="entry name" value="myb_SHAQKYF"/>
    <property type="match status" value="1"/>
</dbReference>
<organism evidence="14 15">
    <name type="scientific">Apostasia shenzhenica</name>
    <dbReference type="NCBI Taxonomy" id="1088818"/>
    <lineage>
        <taxon>Eukaryota</taxon>
        <taxon>Viridiplantae</taxon>
        <taxon>Streptophyta</taxon>
        <taxon>Embryophyta</taxon>
        <taxon>Tracheophyta</taxon>
        <taxon>Spermatophyta</taxon>
        <taxon>Magnoliopsida</taxon>
        <taxon>Liliopsida</taxon>
        <taxon>Asparagales</taxon>
        <taxon>Orchidaceae</taxon>
        <taxon>Apostasioideae</taxon>
        <taxon>Apostasia</taxon>
    </lineage>
</organism>
<keyword evidence="8 9" id="KW-0539">Nucleus</keyword>
<evidence type="ECO:0000313" key="14">
    <source>
        <dbReference type="EMBL" id="PKA65494.1"/>
    </source>
</evidence>
<dbReference type="SUPFAM" id="SSF46689">
    <property type="entry name" value="Homeodomain-like"/>
    <property type="match status" value="1"/>
</dbReference>
<dbReference type="InterPro" id="IPR011006">
    <property type="entry name" value="CheY-like_superfamily"/>
</dbReference>
<evidence type="ECO:0000313" key="15">
    <source>
        <dbReference type="Proteomes" id="UP000236161"/>
    </source>
</evidence>
<dbReference type="STRING" id="1088818.A0A2I0BCH0"/>
<feature type="compositionally biased region" description="Polar residues" evidence="11">
    <location>
        <begin position="409"/>
        <end position="427"/>
    </location>
</feature>
<dbReference type="Pfam" id="PF00249">
    <property type="entry name" value="Myb_DNA-binding"/>
    <property type="match status" value="1"/>
</dbReference>
<keyword evidence="4 9" id="KW-0805">Transcription regulation</keyword>
<dbReference type="Gene3D" id="1.10.10.60">
    <property type="entry name" value="Homeodomain-like"/>
    <property type="match status" value="1"/>
</dbReference>
<feature type="domain" description="Response regulatory" evidence="12">
    <location>
        <begin position="16"/>
        <end position="131"/>
    </location>
</feature>
<evidence type="ECO:0000256" key="7">
    <source>
        <dbReference type="ARBA" id="ARBA00023163"/>
    </source>
</evidence>
<feature type="compositionally biased region" description="Acidic residues" evidence="11">
    <location>
        <begin position="185"/>
        <end position="201"/>
    </location>
</feature>
<keyword evidence="2 10" id="KW-0597">Phosphoprotein</keyword>
<evidence type="ECO:0000256" key="6">
    <source>
        <dbReference type="ARBA" id="ARBA00023159"/>
    </source>
</evidence>
<comment type="subcellular location">
    <subcellularLocation>
        <location evidence="1 9">Nucleus</location>
    </subcellularLocation>
</comment>
<dbReference type="SUPFAM" id="SSF52172">
    <property type="entry name" value="CheY-like"/>
    <property type="match status" value="1"/>
</dbReference>
<name>A0A2I0BCH0_9ASPA</name>
<evidence type="ECO:0000256" key="3">
    <source>
        <dbReference type="ARBA" id="ARBA00023012"/>
    </source>
</evidence>
<dbReference type="Pfam" id="PF00072">
    <property type="entry name" value="Response_reg"/>
    <property type="match status" value="1"/>
</dbReference>
<feature type="domain" description="HTH myb-type" evidence="13">
    <location>
        <begin position="204"/>
        <end position="263"/>
    </location>
</feature>
<dbReference type="GO" id="GO:0003677">
    <property type="term" value="F:DNA binding"/>
    <property type="evidence" value="ECO:0007669"/>
    <property type="project" value="UniProtKB-KW"/>
</dbReference>
<evidence type="ECO:0000256" key="1">
    <source>
        <dbReference type="ARBA" id="ARBA00004123"/>
    </source>
</evidence>
<dbReference type="PROSITE" id="PS51294">
    <property type="entry name" value="HTH_MYB"/>
    <property type="match status" value="1"/>
</dbReference>